<proteinExistence type="predicted"/>
<dbReference type="AlphaFoldDB" id="X1MSA2"/>
<feature type="non-terminal residue" evidence="2">
    <location>
        <position position="1"/>
    </location>
</feature>
<dbReference type="InterPro" id="IPR013264">
    <property type="entry name" value="DNAG_N"/>
</dbReference>
<feature type="domain" description="Toprim" evidence="1">
    <location>
        <begin position="73"/>
        <end position="156"/>
    </location>
</feature>
<name>X1MSA2_9ZZZZ</name>
<dbReference type="Pfam" id="PF08275">
    <property type="entry name" value="DNAG_N"/>
    <property type="match status" value="1"/>
</dbReference>
<comment type="caution">
    <text evidence="2">The sequence shown here is derived from an EMBL/GenBank/DDBJ whole genome shotgun (WGS) entry which is preliminary data.</text>
</comment>
<dbReference type="InterPro" id="IPR019475">
    <property type="entry name" value="DNA_primase_DnaB-bd"/>
</dbReference>
<dbReference type="Gene3D" id="3.40.1360.10">
    <property type="match status" value="1"/>
</dbReference>
<dbReference type="InterPro" id="IPR037068">
    <property type="entry name" value="DNA_primase_core_N_sf"/>
</dbReference>
<dbReference type="PANTHER" id="PTHR30313">
    <property type="entry name" value="DNA PRIMASE"/>
    <property type="match status" value="1"/>
</dbReference>
<gene>
    <name evidence="2" type="ORF">S06H3_16655</name>
</gene>
<dbReference type="EMBL" id="BARV01008256">
    <property type="protein sequence ID" value="GAI17555.1"/>
    <property type="molecule type" value="Genomic_DNA"/>
</dbReference>
<organism evidence="2">
    <name type="scientific">marine sediment metagenome</name>
    <dbReference type="NCBI Taxonomy" id="412755"/>
    <lineage>
        <taxon>unclassified sequences</taxon>
        <taxon>metagenomes</taxon>
        <taxon>ecological metagenomes</taxon>
    </lineage>
</organism>
<dbReference type="FunFam" id="3.40.1360.10:FF:000002">
    <property type="entry name" value="DNA primase"/>
    <property type="match status" value="1"/>
</dbReference>
<dbReference type="PROSITE" id="PS50880">
    <property type="entry name" value="TOPRIM"/>
    <property type="match status" value="1"/>
</dbReference>
<feature type="non-terminal residue" evidence="2">
    <location>
        <position position="360"/>
    </location>
</feature>
<dbReference type="GO" id="GO:0016779">
    <property type="term" value="F:nucleotidyltransferase activity"/>
    <property type="evidence" value="ECO:0007669"/>
    <property type="project" value="InterPro"/>
</dbReference>
<dbReference type="CDD" id="cd03364">
    <property type="entry name" value="TOPRIM_DnaG_primases"/>
    <property type="match status" value="1"/>
</dbReference>
<dbReference type="Gene3D" id="3.90.980.10">
    <property type="entry name" value="DNA primase, catalytic core, N-terminal domain"/>
    <property type="match status" value="1"/>
</dbReference>
<dbReference type="Gene3D" id="1.20.50.20">
    <property type="entry name" value="DnaG, RNA polymerase domain, helical bundle"/>
    <property type="match status" value="1"/>
</dbReference>
<evidence type="ECO:0000313" key="2">
    <source>
        <dbReference type="EMBL" id="GAI17555.1"/>
    </source>
</evidence>
<sequence length="360" mass="40109">LIIKMDDGKSHDRFRNMLMFPIGDARGRIVGFGARVLGDTGPKYINSPQTPLFDKSSLLYGLSLAAAAIRQQDSAIIVEGYMDTITAHQNGFTNAVASMGTSVTERQINALKRLTRNIAFALDADAAGEEATLRGVSYENILDAEVRVIILPQGKDPDDVIRQDKEDWCRLVDEAQPVIDYTFDRATAELDLNSARDKSRLASRLLPTIAEIKDTVRQAHYLQKLARLVRVSERKLEAALGKVRLGQGRGKPGVIRPATTQRPVLADSLEDYCLALLLQHPELKAGGDELLPEYFDSSENREILIALKQAKEVSRLKEGLDSALWPHLEDLTRRSLTEDRLELKLADCILRLREKSLRGL</sequence>
<accession>X1MSA2</accession>
<dbReference type="Pfam" id="PF10410">
    <property type="entry name" value="DnaB_bind"/>
    <property type="match status" value="1"/>
</dbReference>
<dbReference type="InterPro" id="IPR006171">
    <property type="entry name" value="TOPRIM_dom"/>
</dbReference>
<reference evidence="2" key="1">
    <citation type="journal article" date="2014" name="Front. Microbiol.">
        <title>High frequency of phylogenetically diverse reductive dehalogenase-homologous genes in deep subseafloor sedimentary metagenomes.</title>
        <authorList>
            <person name="Kawai M."/>
            <person name="Futagami T."/>
            <person name="Toyoda A."/>
            <person name="Takaki Y."/>
            <person name="Nishi S."/>
            <person name="Hori S."/>
            <person name="Arai W."/>
            <person name="Tsubouchi T."/>
            <person name="Morono Y."/>
            <person name="Uchiyama I."/>
            <person name="Ito T."/>
            <person name="Fujiyama A."/>
            <person name="Inagaki F."/>
            <person name="Takami H."/>
        </authorList>
    </citation>
    <scope>NUCLEOTIDE SEQUENCE</scope>
    <source>
        <strain evidence="2">Expedition CK06-06</strain>
    </source>
</reference>
<protein>
    <recommendedName>
        <fullName evidence="1">Toprim domain-containing protein</fullName>
    </recommendedName>
</protein>
<dbReference type="PANTHER" id="PTHR30313:SF2">
    <property type="entry name" value="DNA PRIMASE"/>
    <property type="match status" value="1"/>
</dbReference>
<dbReference type="SUPFAM" id="SSF56731">
    <property type="entry name" value="DNA primase core"/>
    <property type="match status" value="1"/>
</dbReference>
<dbReference type="SMART" id="SM00493">
    <property type="entry name" value="TOPRIM"/>
    <property type="match status" value="1"/>
</dbReference>
<dbReference type="InterPro" id="IPR034151">
    <property type="entry name" value="TOPRIM_DnaG_bac"/>
</dbReference>
<evidence type="ECO:0000259" key="1">
    <source>
        <dbReference type="PROSITE" id="PS50880"/>
    </source>
</evidence>
<dbReference type="GO" id="GO:0005737">
    <property type="term" value="C:cytoplasm"/>
    <property type="evidence" value="ECO:0007669"/>
    <property type="project" value="TreeGrafter"/>
</dbReference>
<dbReference type="GO" id="GO:0006269">
    <property type="term" value="P:DNA replication, synthesis of primer"/>
    <property type="evidence" value="ECO:0007669"/>
    <property type="project" value="TreeGrafter"/>
</dbReference>
<dbReference type="Pfam" id="PF13155">
    <property type="entry name" value="Toprim_2"/>
    <property type="match status" value="1"/>
</dbReference>
<dbReference type="InterPro" id="IPR050219">
    <property type="entry name" value="DnaG_primase"/>
</dbReference>